<dbReference type="EMBL" id="VTUW01000030">
    <property type="protein sequence ID" value="KAA1185248.1"/>
    <property type="molecule type" value="Genomic_DNA"/>
</dbReference>
<keyword evidence="1" id="KW-0812">Transmembrane</keyword>
<comment type="caution">
    <text evidence="2">The sequence shown here is derived from an EMBL/GenBank/DDBJ whole genome shotgun (WGS) entry which is preliminary data.</text>
</comment>
<keyword evidence="1" id="KW-1133">Transmembrane helix</keyword>
<evidence type="ECO:0000313" key="2">
    <source>
        <dbReference type="EMBL" id="KAA1185248.1"/>
    </source>
</evidence>
<reference evidence="2 3" key="1">
    <citation type="submission" date="2019-09" db="EMBL/GenBank/DDBJ databases">
        <title>Whole genome sequence of Photorhabdus heterorhabditis strain ETL (Enterobacteriales: Enterobacteriaceae) a bacterial symbiont of Heterorhabditis zealandica strain ETL (Rhabditida: Heterorhabditidae).</title>
        <authorList>
            <person name="Lulamba T.E."/>
            <person name="Serepa-Dlamini M.H."/>
        </authorList>
    </citation>
    <scope>NUCLEOTIDE SEQUENCE [LARGE SCALE GENOMIC DNA]</scope>
    <source>
        <strain evidence="2 3">ETL</strain>
    </source>
</reference>
<feature type="transmembrane region" description="Helical" evidence="1">
    <location>
        <begin position="59"/>
        <end position="79"/>
    </location>
</feature>
<dbReference type="AlphaFoldDB" id="A0A5B0WFF5"/>
<proteinExistence type="predicted"/>
<name>A0A5B0WFF5_9GAMM</name>
<sequence>MNLTDLRKSILNSGFTLKELLKIKRSFLVLHKDDPYIYDKYQSKTDCFCHYLLFIADEITLPIILLTSVYSFMITGMFFTGKAYGIPLMFSIYLFILISSFIYYSLSVSCNLITSSKLLIFYIRFKIKNKFNP</sequence>
<evidence type="ECO:0000313" key="3">
    <source>
        <dbReference type="Proteomes" id="UP000322184"/>
    </source>
</evidence>
<gene>
    <name evidence="2" type="ORF">F0L16_14880</name>
</gene>
<accession>A0A5B0WFF5</accession>
<organism evidence="2 3">
    <name type="scientific">Photorhabdus heterorhabditis</name>
    <dbReference type="NCBI Taxonomy" id="880156"/>
    <lineage>
        <taxon>Bacteria</taxon>
        <taxon>Pseudomonadati</taxon>
        <taxon>Pseudomonadota</taxon>
        <taxon>Gammaproteobacteria</taxon>
        <taxon>Enterobacterales</taxon>
        <taxon>Morganellaceae</taxon>
        <taxon>Photorhabdus</taxon>
    </lineage>
</organism>
<keyword evidence="1" id="KW-0472">Membrane</keyword>
<feature type="transmembrane region" description="Helical" evidence="1">
    <location>
        <begin position="86"/>
        <end position="106"/>
    </location>
</feature>
<dbReference type="Proteomes" id="UP000322184">
    <property type="component" value="Unassembled WGS sequence"/>
</dbReference>
<evidence type="ECO:0000256" key="1">
    <source>
        <dbReference type="SAM" id="Phobius"/>
    </source>
</evidence>
<protein>
    <submittedName>
        <fullName evidence="2">Uncharacterized protein</fullName>
    </submittedName>
</protein>